<gene>
    <name evidence="2" type="ORF">ACFQXB_07050</name>
</gene>
<dbReference type="RefSeq" id="WP_377401276.1">
    <property type="nucleotide sequence ID" value="NZ_JBHTFQ010000003.1"/>
</dbReference>
<dbReference type="Proteomes" id="UP001596516">
    <property type="component" value="Unassembled WGS sequence"/>
</dbReference>
<protein>
    <submittedName>
        <fullName evidence="2">DUF2244 domain-containing protein</fullName>
    </submittedName>
</protein>
<feature type="transmembrane region" description="Helical" evidence="1">
    <location>
        <begin position="66"/>
        <end position="85"/>
    </location>
</feature>
<sequence length="184" mass="20679">MPIEWIKGQEKAPGQPGAFFHDKGAPAYQLHLWPHRSLPPRGFVAFIGITAGLFLLPLIALLGTPVLWGILPFLLLVLSALWMSLRRSYRDGQLIEVLSVWPDRIELVRHNPGGRRQEWSANPHWTSLHLSEGDGPVPKYLTLRGSGREVELGAFLSPEERAALHDDLQRALLRLSPFKGKPEH</sequence>
<proteinExistence type="predicted"/>
<accession>A0ABW2UIC7</accession>
<evidence type="ECO:0000313" key="2">
    <source>
        <dbReference type="EMBL" id="MFC7703948.1"/>
    </source>
</evidence>
<dbReference type="Pfam" id="PF10003">
    <property type="entry name" value="DUF2244"/>
    <property type="match status" value="1"/>
</dbReference>
<name>A0ABW2UIC7_9RHOB</name>
<feature type="transmembrane region" description="Helical" evidence="1">
    <location>
        <begin position="42"/>
        <end position="60"/>
    </location>
</feature>
<evidence type="ECO:0000256" key="1">
    <source>
        <dbReference type="SAM" id="Phobius"/>
    </source>
</evidence>
<keyword evidence="1" id="KW-0812">Transmembrane</keyword>
<keyword evidence="1" id="KW-0472">Membrane</keyword>
<keyword evidence="1" id="KW-1133">Transmembrane helix</keyword>
<keyword evidence="3" id="KW-1185">Reference proteome</keyword>
<dbReference type="InterPro" id="IPR019253">
    <property type="entry name" value="DUF2244_TM"/>
</dbReference>
<evidence type="ECO:0000313" key="3">
    <source>
        <dbReference type="Proteomes" id="UP001596516"/>
    </source>
</evidence>
<organism evidence="2 3">
    <name type="scientific">Plastorhodobacter daqingensis</name>
    <dbReference type="NCBI Taxonomy" id="1387281"/>
    <lineage>
        <taxon>Bacteria</taxon>
        <taxon>Pseudomonadati</taxon>
        <taxon>Pseudomonadota</taxon>
        <taxon>Alphaproteobacteria</taxon>
        <taxon>Rhodobacterales</taxon>
        <taxon>Paracoccaceae</taxon>
        <taxon>Plastorhodobacter</taxon>
    </lineage>
</organism>
<dbReference type="EMBL" id="JBHTFQ010000003">
    <property type="protein sequence ID" value="MFC7703948.1"/>
    <property type="molecule type" value="Genomic_DNA"/>
</dbReference>
<reference evidence="3" key="1">
    <citation type="journal article" date="2019" name="Int. J. Syst. Evol. Microbiol.">
        <title>The Global Catalogue of Microorganisms (GCM) 10K type strain sequencing project: providing services to taxonomists for standard genome sequencing and annotation.</title>
        <authorList>
            <consortium name="The Broad Institute Genomics Platform"/>
            <consortium name="The Broad Institute Genome Sequencing Center for Infectious Disease"/>
            <person name="Wu L."/>
            <person name="Ma J."/>
        </authorList>
    </citation>
    <scope>NUCLEOTIDE SEQUENCE [LARGE SCALE GENOMIC DNA]</scope>
    <source>
        <strain evidence="3">CGMCC 1.12750</strain>
    </source>
</reference>
<comment type="caution">
    <text evidence="2">The sequence shown here is derived from an EMBL/GenBank/DDBJ whole genome shotgun (WGS) entry which is preliminary data.</text>
</comment>